<comment type="caution">
    <text evidence="2">The sequence shown here is derived from an EMBL/GenBank/DDBJ whole genome shotgun (WGS) entry which is preliminary data.</text>
</comment>
<gene>
    <name evidence="2" type="ORF">CFIMG_006465RA</name>
</gene>
<feature type="region of interest" description="Disordered" evidence="1">
    <location>
        <begin position="94"/>
        <end position="119"/>
    </location>
</feature>
<dbReference type="EMBL" id="APWK03000168">
    <property type="protein sequence ID" value="PHH49808.1"/>
    <property type="molecule type" value="Genomic_DNA"/>
</dbReference>
<feature type="region of interest" description="Disordered" evidence="1">
    <location>
        <begin position="177"/>
        <end position="201"/>
    </location>
</feature>
<feature type="compositionally biased region" description="Low complexity" evidence="1">
    <location>
        <begin position="272"/>
        <end position="284"/>
    </location>
</feature>
<dbReference type="AlphaFoldDB" id="A0A2C5WJK7"/>
<name>A0A2C5WJK7_9PEZI</name>
<evidence type="ECO:0000313" key="2">
    <source>
        <dbReference type="EMBL" id="PHH49808.1"/>
    </source>
</evidence>
<keyword evidence="3" id="KW-1185">Reference proteome</keyword>
<dbReference type="Proteomes" id="UP000222788">
    <property type="component" value="Unassembled WGS sequence"/>
</dbReference>
<protein>
    <submittedName>
        <fullName evidence="2">Uncharacterized protein</fullName>
    </submittedName>
</protein>
<reference evidence="2 3" key="2">
    <citation type="journal article" date="2013" name="IMA Fungus">
        <title>IMA Genome-F 1: Ceratocystis fimbriata: Draft nuclear genome sequence for the plant pathogen, Ceratocystis fimbriata.</title>
        <authorList>
            <person name="Wilken P.M."/>
            <person name="Steenkamp E.T."/>
            <person name="Wingfield M.J."/>
            <person name="de Beer Z.W."/>
            <person name="Wingfield B.D."/>
        </authorList>
    </citation>
    <scope>NUCLEOTIDE SEQUENCE [LARGE SCALE GENOMIC DNA]</scope>
    <source>
        <strain evidence="2 3">CBS 114723</strain>
    </source>
</reference>
<feature type="region of interest" description="Disordered" evidence="1">
    <location>
        <begin position="267"/>
        <end position="325"/>
    </location>
</feature>
<feature type="region of interest" description="Disordered" evidence="1">
    <location>
        <begin position="331"/>
        <end position="350"/>
    </location>
</feature>
<organism evidence="2 3">
    <name type="scientific">Ceratocystis fimbriata CBS 114723</name>
    <dbReference type="NCBI Taxonomy" id="1035309"/>
    <lineage>
        <taxon>Eukaryota</taxon>
        <taxon>Fungi</taxon>
        <taxon>Dikarya</taxon>
        <taxon>Ascomycota</taxon>
        <taxon>Pezizomycotina</taxon>
        <taxon>Sordariomycetes</taxon>
        <taxon>Hypocreomycetidae</taxon>
        <taxon>Microascales</taxon>
        <taxon>Ceratocystidaceae</taxon>
        <taxon>Ceratocystis</taxon>
    </lineage>
</organism>
<proteinExistence type="predicted"/>
<feature type="compositionally biased region" description="Low complexity" evidence="1">
    <location>
        <begin position="310"/>
        <end position="322"/>
    </location>
</feature>
<reference evidence="2 3" key="1">
    <citation type="journal article" date="2013" name="Fungal Biol.">
        <title>Analysis of microsatellite markers in the genome of the plant pathogen Ceratocystis fimbriata.</title>
        <authorList>
            <person name="Simpson M.C."/>
            <person name="Wilken P.M."/>
            <person name="Coetzee M.P."/>
            <person name="Wingfield M.J."/>
            <person name="Wingfield B.D."/>
        </authorList>
    </citation>
    <scope>NUCLEOTIDE SEQUENCE [LARGE SCALE GENOMIC DNA]</scope>
    <source>
        <strain evidence="2 3">CBS 114723</strain>
    </source>
</reference>
<evidence type="ECO:0000256" key="1">
    <source>
        <dbReference type="SAM" id="MobiDB-lite"/>
    </source>
</evidence>
<accession>A0A2C5WJK7</accession>
<evidence type="ECO:0000313" key="3">
    <source>
        <dbReference type="Proteomes" id="UP000222788"/>
    </source>
</evidence>
<feature type="region of interest" description="Disordered" evidence="1">
    <location>
        <begin position="430"/>
        <end position="449"/>
    </location>
</feature>
<sequence length="525" mass="57807">MAATHGSDTREAPLWSGLSSRLNEGLPLDSTDRWPEPMRRGEFQVPMAMWNVLGKKRFIAAEHAIGPLNLSQAERRELEETWTMIQTEDLMLDRYPPESRPRPLSRQSMNFIPVGNGTDGAIESRIEGIDEDEEFLRKEQQGKAKTRSLSDLLKHVCCLRKKESPKSLPKPKVRTFKVNQSQTPPPTPEILAQGSSATTQSIPSRRLMRHSLMAEYAESCRNTEPSPSCYVSGRFTPSEHPIYNYNPISPTSNPPISPVESLFPRQIRRPSSRISSSASGAQCSALYGGRSGDSDGGSLNTQIYRSPAMSSGSRTVSGSSRSMPVKEFRNRAPPQRTGVHGGIQDGKNGYSHDGYDRRPHRPYHIAHSAHGTKDGQSGSTASDLFEAQPIGLRSPPSPHTSFRGPIIEKQGEDPPILCRDMLPPQIVVTNGDQIPKIPRGIDGDTENTGNSPILRLPFLGCELEVKHSVSLQSEQEGHDISYCIPSVPETVKDPTIYADQDVNGKLEEDVASYGYKSRCSITSGV</sequence>